<dbReference type="AlphaFoldDB" id="A0A3M6UYF0"/>
<keyword evidence="2" id="KW-1185">Reference proteome</keyword>
<evidence type="ECO:0000313" key="1">
    <source>
        <dbReference type="EMBL" id="RMX58647.1"/>
    </source>
</evidence>
<protein>
    <submittedName>
        <fullName evidence="1">Uncharacterized protein</fullName>
    </submittedName>
</protein>
<dbReference type="EMBL" id="RCHS01000475">
    <property type="protein sequence ID" value="RMX58647.1"/>
    <property type="molecule type" value="Genomic_DNA"/>
</dbReference>
<name>A0A3M6UYF0_POCDA</name>
<dbReference type="Proteomes" id="UP000275408">
    <property type="component" value="Unassembled WGS sequence"/>
</dbReference>
<reference evidence="1 2" key="1">
    <citation type="journal article" date="2018" name="Sci. Rep.">
        <title>Comparative analysis of the Pocillopora damicornis genome highlights role of immune system in coral evolution.</title>
        <authorList>
            <person name="Cunning R."/>
            <person name="Bay R.A."/>
            <person name="Gillette P."/>
            <person name="Baker A.C."/>
            <person name="Traylor-Knowles N."/>
        </authorList>
    </citation>
    <scope>NUCLEOTIDE SEQUENCE [LARGE SCALE GENOMIC DNA]</scope>
    <source>
        <strain evidence="1">RSMAS</strain>
        <tissue evidence="1">Whole animal</tissue>
    </source>
</reference>
<evidence type="ECO:0000313" key="2">
    <source>
        <dbReference type="Proteomes" id="UP000275408"/>
    </source>
</evidence>
<gene>
    <name evidence="1" type="ORF">pdam_00017964</name>
</gene>
<comment type="caution">
    <text evidence="1">The sequence shown here is derived from an EMBL/GenBank/DDBJ whole genome shotgun (WGS) entry which is preliminary data.</text>
</comment>
<accession>A0A3M6UYF0</accession>
<sequence length="363" mass="41132">MEQTKPIDVYHHGKDLVDFAPFEHKHIGDKVCITSENMGRLNSLKLPNGLVLSLGQIIALAGDFYGVPTQPIIDPSNQTNDDRYRRFIDAYNSLAREPKEKLQPELNKLLAALEHETRNLKSLKDKLWDKITGGKWIWFLPVKHGRMLKLAKTNHDHFLPYAKEAYLTGHKLAMDKAREASDKTNAEEKENLLHEALSLDGFACHFLTDSFSSGHIRTPRDVLAREINPRNLGHYLSKCMHDEDGKMGLRVANKRGDGWAAFGDGLLLNEENKQNLKFVIEAVGKSVDQVFEAYNYPSRDLNTAVVTDIIPILDEEGKNHAPLFQVKDGKVYSRSILSFFKQKVATTKRKDAVTSLKMRSLTL</sequence>
<dbReference type="InterPro" id="IPR049756">
    <property type="entry name" value="PlcA-like_dom"/>
</dbReference>
<organism evidence="1 2">
    <name type="scientific">Pocillopora damicornis</name>
    <name type="common">Cauliflower coral</name>
    <name type="synonym">Millepora damicornis</name>
    <dbReference type="NCBI Taxonomy" id="46731"/>
    <lineage>
        <taxon>Eukaryota</taxon>
        <taxon>Metazoa</taxon>
        <taxon>Cnidaria</taxon>
        <taxon>Anthozoa</taxon>
        <taxon>Hexacorallia</taxon>
        <taxon>Scleractinia</taxon>
        <taxon>Astrocoeniina</taxon>
        <taxon>Pocilloporidae</taxon>
        <taxon>Pocillopora</taxon>
    </lineage>
</organism>
<dbReference type="OrthoDB" id="4330301at2759"/>
<dbReference type="CDD" id="cd22893">
    <property type="entry name" value="PlcA-like"/>
    <property type="match status" value="1"/>
</dbReference>
<dbReference type="STRING" id="46731.A0A3M6UYF0"/>
<proteinExistence type="predicted"/>